<feature type="transmembrane region" description="Helical" evidence="2">
    <location>
        <begin position="337"/>
        <end position="359"/>
    </location>
</feature>
<feature type="compositionally biased region" description="Basic and acidic residues" evidence="1">
    <location>
        <begin position="12"/>
        <end position="46"/>
    </location>
</feature>
<dbReference type="SUPFAM" id="SSF52833">
    <property type="entry name" value="Thioredoxin-like"/>
    <property type="match status" value="1"/>
</dbReference>
<keyword evidence="2" id="KW-0472">Membrane</keyword>
<keyword evidence="2" id="KW-1133">Transmembrane helix</keyword>
<feature type="compositionally biased region" description="Basic and acidic residues" evidence="1">
    <location>
        <begin position="57"/>
        <end position="67"/>
    </location>
</feature>
<name>A0AAD2FT00_9STRA</name>
<dbReference type="GO" id="GO:0005737">
    <property type="term" value="C:cytoplasm"/>
    <property type="evidence" value="ECO:0007669"/>
    <property type="project" value="TreeGrafter"/>
</dbReference>
<dbReference type="GO" id="GO:0034599">
    <property type="term" value="P:cellular response to oxidative stress"/>
    <property type="evidence" value="ECO:0007669"/>
    <property type="project" value="TreeGrafter"/>
</dbReference>
<evidence type="ECO:0008006" key="7">
    <source>
        <dbReference type="Google" id="ProtNLM"/>
    </source>
</evidence>
<dbReference type="Gene3D" id="3.40.30.10">
    <property type="entry name" value="Glutaredoxin"/>
    <property type="match status" value="1"/>
</dbReference>
<dbReference type="Pfam" id="PF00462">
    <property type="entry name" value="Glutaredoxin"/>
    <property type="match status" value="1"/>
</dbReference>
<feature type="domain" description="DUF4395" evidence="4">
    <location>
        <begin position="259"/>
        <end position="392"/>
    </location>
</feature>
<evidence type="ECO:0000313" key="6">
    <source>
        <dbReference type="Proteomes" id="UP001295423"/>
    </source>
</evidence>
<evidence type="ECO:0000256" key="2">
    <source>
        <dbReference type="SAM" id="Phobius"/>
    </source>
</evidence>
<dbReference type="PROSITE" id="PS51354">
    <property type="entry name" value="GLUTAREDOXIN_2"/>
    <property type="match status" value="1"/>
</dbReference>
<gene>
    <name evidence="5" type="ORF">CYCCA115_LOCUS13423</name>
</gene>
<dbReference type="EMBL" id="CAKOGP040001803">
    <property type="protein sequence ID" value="CAJ1952184.1"/>
    <property type="molecule type" value="Genomic_DNA"/>
</dbReference>
<dbReference type="InterPro" id="IPR036249">
    <property type="entry name" value="Thioredoxin-like_sf"/>
</dbReference>
<dbReference type="AlphaFoldDB" id="A0AAD2FT00"/>
<dbReference type="GO" id="GO:0015038">
    <property type="term" value="F:glutathione disulfide oxidoreductase activity"/>
    <property type="evidence" value="ECO:0007669"/>
    <property type="project" value="TreeGrafter"/>
</dbReference>
<dbReference type="Pfam" id="PF14340">
    <property type="entry name" value="DUF4395"/>
    <property type="match status" value="1"/>
</dbReference>
<evidence type="ECO:0000256" key="1">
    <source>
        <dbReference type="SAM" id="MobiDB-lite"/>
    </source>
</evidence>
<protein>
    <recommendedName>
        <fullName evidence="7">Glutaredoxin domain-containing protein</fullName>
    </recommendedName>
</protein>
<dbReference type="InterPro" id="IPR025508">
    <property type="entry name" value="DUF4395"/>
</dbReference>
<comment type="caution">
    <text evidence="5">The sequence shown here is derived from an EMBL/GenBank/DDBJ whole genome shotgun (WGS) entry which is preliminary data.</text>
</comment>
<dbReference type="PANTHER" id="PTHR45694:SF18">
    <property type="entry name" value="GLUTAREDOXIN-1-RELATED"/>
    <property type="match status" value="1"/>
</dbReference>
<sequence length="403" mass="44974">MAPSNTMAGNIRELEPNQQEKRETRTEEQTAAKNEDKYHDIMEDGKMGVTRQSSEQRANETSDHDIEIGMEYDVSRQSSGRRPSNELPTRISLDDASNPKSERPDSVGATVRTTESAEESVIIDIDAYEGSTLGEKIEAIIASHSVVMFNRTWCLFSVDAIDFMVKQLNVPVHSVEIDVHPQGKEILKYVTQKTKHATTPFIFIRGEFLGGFSEVNALYAKGNLQKDYLKGLSQADQCETFISNSQYSMSTYFWFPDKVDATVVRITGSLTFFASVLAAVLVHFEEFFWAHYVAYVVAIDFFLRFLGGARISLFGRIAMILAFPFEPMPRMGKPKQFATCLGLLFSVLGSFAFLAPFPYNDYVGSAFMAGLAIATGLEGFLDFCIGCFIFRIGVKLGFFKGTS</sequence>
<keyword evidence="6" id="KW-1185">Reference proteome</keyword>
<proteinExistence type="predicted"/>
<organism evidence="5 6">
    <name type="scientific">Cylindrotheca closterium</name>
    <dbReference type="NCBI Taxonomy" id="2856"/>
    <lineage>
        <taxon>Eukaryota</taxon>
        <taxon>Sar</taxon>
        <taxon>Stramenopiles</taxon>
        <taxon>Ochrophyta</taxon>
        <taxon>Bacillariophyta</taxon>
        <taxon>Bacillariophyceae</taxon>
        <taxon>Bacillariophycidae</taxon>
        <taxon>Bacillariales</taxon>
        <taxon>Bacillariaceae</taxon>
        <taxon>Cylindrotheca</taxon>
    </lineage>
</organism>
<evidence type="ECO:0000259" key="3">
    <source>
        <dbReference type="Pfam" id="PF00462"/>
    </source>
</evidence>
<feature type="region of interest" description="Disordered" evidence="1">
    <location>
        <begin position="1"/>
        <end position="114"/>
    </location>
</feature>
<dbReference type="PANTHER" id="PTHR45694">
    <property type="entry name" value="GLUTAREDOXIN 2"/>
    <property type="match status" value="1"/>
</dbReference>
<evidence type="ECO:0000259" key="4">
    <source>
        <dbReference type="Pfam" id="PF14340"/>
    </source>
</evidence>
<feature type="transmembrane region" description="Helical" evidence="2">
    <location>
        <begin position="365"/>
        <end position="390"/>
    </location>
</feature>
<evidence type="ECO:0000313" key="5">
    <source>
        <dbReference type="EMBL" id="CAJ1952184.1"/>
    </source>
</evidence>
<reference evidence="5" key="1">
    <citation type="submission" date="2023-08" db="EMBL/GenBank/DDBJ databases">
        <authorList>
            <person name="Audoor S."/>
            <person name="Bilcke G."/>
        </authorList>
    </citation>
    <scope>NUCLEOTIDE SEQUENCE</scope>
</reference>
<feature type="transmembrane region" description="Helical" evidence="2">
    <location>
        <begin position="263"/>
        <end position="282"/>
    </location>
</feature>
<dbReference type="Proteomes" id="UP001295423">
    <property type="component" value="Unassembled WGS sequence"/>
</dbReference>
<dbReference type="InterPro" id="IPR002109">
    <property type="entry name" value="Glutaredoxin"/>
</dbReference>
<feature type="domain" description="Glutaredoxin" evidence="3">
    <location>
        <begin position="146"/>
        <end position="208"/>
    </location>
</feature>
<accession>A0AAD2FT00</accession>
<keyword evidence="2" id="KW-0812">Transmembrane</keyword>